<accession>A0A811K4T2</accession>
<dbReference type="Gene3D" id="2.60.120.920">
    <property type="match status" value="1"/>
</dbReference>
<dbReference type="InterPro" id="IPR053835">
    <property type="entry name" value="ASH2L-like_WH"/>
</dbReference>
<dbReference type="InterPro" id="IPR037353">
    <property type="entry name" value="ASH2"/>
</dbReference>
<evidence type="ECO:0000256" key="5">
    <source>
        <dbReference type="ARBA" id="ARBA00023242"/>
    </source>
</evidence>
<dbReference type="GO" id="GO:0008270">
    <property type="term" value="F:zinc ion binding"/>
    <property type="evidence" value="ECO:0007669"/>
    <property type="project" value="UniProtKB-KW"/>
</dbReference>
<keyword evidence="3" id="KW-0863">Zinc-finger</keyword>
<feature type="region of interest" description="Disordered" evidence="6">
    <location>
        <begin position="198"/>
        <end position="259"/>
    </location>
</feature>
<evidence type="ECO:0000256" key="6">
    <source>
        <dbReference type="SAM" id="MobiDB-lite"/>
    </source>
</evidence>
<dbReference type="Gene3D" id="3.90.980.20">
    <property type="match status" value="1"/>
</dbReference>
<dbReference type="GO" id="GO:0000976">
    <property type="term" value="F:transcription cis-regulatory region binding"/>
    <property type="evidence" value="ECO:0007669"/>
    <property type="project" value="TreeGrafter"/>
</dbReference>
<comment type="subcellular location">
    <subcellularLocation>
        <location evidence="1">Nucleus</location>
    </subcellularLocation>
</comment>
<dbReference type="InterPro" id="IPR001965">
    <property type="entry name" value="Znf_PHD"/>
</dbReference>
<dbReference type="AlphaFoldDB" id="A0A811K4T2"/>
<evidence type="ECO:0000256" key="3">
    <source>
        <dbReference type="ARBA" id="ARBA00022771"/>
    </source>
</evidence>
<keyword evidence="2" id="KW-0479">Metal-binding</keyword>
<dbReference type="SMART" id="SM00249">
    <property type="entry name" value="PHD"/>
    <property type="match status" value="1"/>
</dbReference>
<dbReference type="InterPro" id="IPR049455">
    <property type="entry name" value="ASH2-like_PHD"/>
</dbReference>
<dbReference type="Pfam" id="PF21257">
    <property type="entry name" value="PHD_ash2p_like"/>
    <property type="match status" value="1"/>
</dbReference>
<comment type="caution">
    <text evidence="8">The sequence shown here is derived from an EMBL/GenBank/DDBJ whole genome shotgun (WGS) entry which is preliminary data.</text>
</comment>
<evidence type="ECO:0000313" key="8">
    <source>
        <dbReference type="EMBL" id="CAD5210424.1"/>
    </source>
</evidence>
<dbReference type="InterPro" id="IPR019786">
    <property type="entry name" value="Zinc_finger_PHD-type_CS"/>
</dbReference>
<dbReference type="PANTHER" id="PTHR10598">
    <property type="entry name" value="SET1/ASH2 HISTONE METHYLTRANSFERASE COMPLEX SUBUNIT ASH2"/>
    <property type="match status" value="1"/>
</dbReference>
<dbReference type="Proteomes" id="UP000614601">
    <property type="component" value="Unassembled WGS sequence"/>
</dbReference>
<evidence type="ECO:0000256" key="2">
    <source>
        <dbReference type="ARBA" id="ARBA00022723"/>
    </source>
</evidence>
<reference evidence="8" key="1">
    <citation type="submission" date="2020-09" db="EMBL/GenBank/DDBJ databases">
        <authorList>
            <person name="Kikuchi T."/>
        </authorList>
    </citation>
    <scope>NUCLEOTIDE SEQUENCE</scope>
    <source>
        <strain evidence="8">SH1</strain>
    </source>
</reference>
<evidence type="ECO:0000313" key="9">
    <source>
        <dbReference type="Proteomes" id="UP000614601"/>
    </source>
</evidence>
<evidence type="ECO:0000256" key="1">
    <source>
        <dbReference type="ARBA" id="ARBA00004123"/>
    </source>
</evidence>
<gene>
    <name evidence="8" type="ORF">BOKJ2_LOCUS3185</name>
</gene>
<dbReference type="InterPro" id="IPR013320">
    <property type="entry name" value="ConA-like_dom_sf"/>
</dbReference>
<evidence type="ECO:0000259" key="7">
    <source>
        <dbReference type="PROSITE" id="PS50188"/>
    </source>
</evidence>
<keyword evidence="9" id="KW-1185">Reference proteome</keyword>
<dbReference type="InterPro" id="IPR003877">
    <property type="entry name" value="SPRY_dom"/>
</dbReference>
<protein>
    <recommendedName>
        <fullName evidence="7">B30.2/SPRY domain-containing protein</fullName>
    </recommendedName>
</protein>
<dbReference type="SMART" id="SM00449">
    <property type="entry name" value="SPRY"/>
    <property type="match status" value="1"/>
</dbReference>
<dbReference type="SUPFAM" id="SSF49899">
    <property type="entry name" value="Concanavalin A-like lectins/glucanases"/>
    <property type="match status" value="1"/>
</dbReference>
<feature type="region of interest" description="Disordered" evidence="6">
    <location>
        <begin position="279"/>
        <end position="299"/>
    </location>
</feature>
<feature type="compositionally biased region" description="Polar residues" evidence="6">
    <location>
        <begin position="243"/>
        <end position="252"/>
    </location>
</feature>
<keyword evidence="5" id="KW-0539">Nucleus</keyword>
<dbReference type="EMBL" id="CAJFCW020000002">
    <property type="protein sequence ID" value="CAG9091327.1"/>
    <property type="molecule type" value="Genomic_DNA"/>
</dbReference>
<dbReference type="Pfam" id="PF00622">
    <property type="entry name" value="SPRY"/>
    <property type="match status" value="1"/>
</dbReference>
<dbReference type="InterPro" id="IPR001870">
    <property type="entry name" value="B30.2/SPRY"/>
</dbReference>
<sequence>MSQKVRSRRVEIKEEPMPTDVCYCNGKRELGTMELHCNGCKKWFHQKCLKYLKEFYGLPFMVCYVFYCGDCASDKQESWTAKQCNFSHMCLMALANMVVNKTKKTHGEDADLAEIIRSTDPIYFDVDKEIIPFFEENWESLSPLPRRVKNTWHGTIVKTLTQCTDLFVANEEKDTEFTLKERDLLTIGPMHQAVRQLGKRPAAAQVANAAESNEDSDGPKTRGASKRKQVENVLTPAPKRYRTTGNSDNTPLNEGVNVNAETPFNRGEIRYYPAEEDPFAGEKARGSGNSEASDDSQSRIVHPANYRVSLPSMVMLSSNDRAYQLKVDNDGLTVTGNGGYAMARATHSVNRGRWYFEVEFVKQPNDSHIRIGWAQGCSPLQACVGYSKLSYGWRSLKGTAFHDGYGHTYAPPGYKQGDILGCLIDLPDFETQLENGRTIGSILPSSHKEDLLVKFKNHFVFQEHDDPQVASLKLAELPGSKIEFFVNGRSKGIAFTDIYEGSYYPAVSMFHDATVRVNFGPKFRYPLPKNTRPMAQRPDEMAVEQTIVDMRDLIKYQLEEETASQSLIPDANDS</sequence>
<dbReference type="PROSITE" id="PS50188">
    <property type="entry name" value="B302_SPRY"/>
    <property type="match status" value="1"/>
</dbReference>
<dbReference type="GO" id="GO:0048188">
    <property type="term" value="C:Set1C/COMPASS complex"/>
    <property type="evidence" value="ECO:0007669"/>
    <property type="project" value="InterPro"/>
</dbReference>
<dbReference type="Pfam" id="PF21198">
    <property type="entry name" value="ASH2L-like_WH"/>
    <property type="match status" value="1"/>
</dbReference>
<evidence type="ECO:0000256" key="4">
    <source>
        <dbReference type="ARBA" id="ARBA00022833"/>
    </source>
</evidence>
<dbReference type="InterPro" id="IPR043136">
    <property type="entry name" value="B30.2/SPRY_sf"/>
</dbReference>
<dbReference type="PANTHER" id="PTHR10598:SF0">
    <property type="entry name" value="SET1_ASH2 HISTONE METHYLTRANSFERASE COMPLEX SUBUNIT ASH2"/>
    <property type="match status" value="1"/>
</dbReference>
<organism evidence="8 9">
    <name type="scientific">Bursaphelenchus okinawaensis</name>
    <dbReference type="NCBI Taxonomy" id="465554"/>
    <lineage>
        <taxon>Eukaryota</taxon>
        <taxon>Metazoa</taxon>
        <taxon>Ecdysozoa</taxon>
        <taxon>Nematoda</taxon>
        <taxon>Chromadorea</taxon>
        <taxon>Rhabditida</taxon>
        <taxon>Tylenchina</taxon>
        <taxon>Tylenchomorpha</taxon>
        <taxon>Aphelenchoidea</taxon>
        <taxon>Aphelenchoididae</taxon>
        <taxon>Bursaphelenchus</taxon>
    </lineage>
</organism>
<keyword evidence="4" id="KW-0862">Zinc</keyword>
<name>A0A811K4T2_9BILA</name>
<dbReference type="PROSITE" id="PS01359">
    <property type="entry name" value="ZF_PHD_1"/>
    <property type="match status" value="1"/>
</dbReference>
<dbReference type="CDD" id="cd12872">
    <property type="entry name" value="SPRY_Ash2"/>
    <property type="match status" value="1"/>
</dbReference>
<dbReference type="Proteomes" id="UP000783686">
    <property type="component" value="Unassembled WGS sequence"/>
</dbReference>
<dbReference type="InterPro" id="IPR011011">
    <property type="entry name" value="Znf_FYVE_PHD"/>
</dbReference>
<dbReference type="EMBL" id="CAJFDH010000002">
    <property type="protein sequence ID" value="CAD5210424.1"/>
    <property type="molecule type" value="Genomic_DNA"/>
</dbReference>
<proteinExistence type="predicted"/>
<dbReference type="SUPFAM" id="SSF57903">
    <property type="entry name" value="FYVE/PHD zinc finger"/>
    <property type="match status" value="1"/>
</dbReference>
<dbReference type="OrthoDB" id="515692at2759"/>
<feature type="domain" description="B30.2/SPRY" evidence="7">
    <location>
        <begin position="294"/>
        <end position="524"/>
    </location>
</feature>